<dbReference type="Proteomes" id="UP000672039">
    <property type="component" value="Chromosome"/>
</dbReference>
<proteinExistence type="predicted"/>
<keyword evidence="2" id="KW-1185">Reference proteome</keyword>
<reference evidence="1 2" key="1">
    <citation type="submission" date="2021-04" db="EMBL/GenBank/DDBJ databases">
        <title>Genomics, taxonomy and metabolism of representatives of sulfur bacteria of the genus Thiothrix: Thiothrix fructosivorans QT, Thiothrix unzii A1T and three new species, Thiothrix subterranea sp. nov., Thiothrix litoralis sp. nov. and 'Candidatus Thiothrix anitrata' sp. nov.</title>
        <authorList>
            <person name="Ravin N.V."/>
            <person name="Smolyakov D."/>
            <person name="Rudenko T.S."/>
            <person name="Mardanov A.V."/>
            <person name="Beletsky A.V."/>
            <person name="Markov N.D."/>
            <person name="Fomenkov A.I."/>
            <person name="Roberts R.J."/>
            <person name="Karnachuk O.V."/>
            <person name="Novikov A."/>
            <person name="Grabovich M.Y."/>
        </authorList>
    </citation>
    <scope>NUCLEOTIDE SEQUENCE [LARGE SCALE GENOMIC DNA]</scope>
    <source>
        <strain evidence="1 2">AS</strain>
    </source>
</reference>
<evidence type="ECO:0000313" key="1">
    <source>
        <dbReference type="EMBL" id="QTR47484.1"/>
    </source>
</evidence>
<name>A0ABX7WUI7_9GAMM</name>
<accession>A0ABX7WUI7</accession>
<evidence type="ECO:0000313" key="2">
    <source>
        <dbReference type="Proteomes" id="UP000672039"/>
    </source>
</evidence>
<protein>
    <recommendedName>
        <fullName evidence="3">Helix-turn-helix domain-containing protein</fullName>
    </recommendedName>
</protein>
<evidence type="ECO:0008006" key="3">
    <source>
        <dbReference type="Google" id="ProtNLM"/>
    </source>
</evidence>
<dbReference type="RefSeq" id="WP_210223751.1">
    <property type="nucleotide sequence ID" value="NZ_CP072801.1"/>
</dbReference>
<gene>
    <name evidence="1" type="ORF">J9253_05995</name>
</gene>
<dbReference type="EMBL" id="CP072801">
    <property type="protein sequence ID" value="QTR47484.1"/>
    <property type="molecule type" value="Genomic_DNA"/>
</dbReference>
<organism evidence="1 2">
    <name type="scientific">Thiothrix litoralis</name>
    <dbReference type="NCBI Taxonomy" id="2891210"/>
    <lineage>
        <taxon>Bacteria</taxon>
        <taxon>Pseudomonadati</taxon>
        <taxon>Pseudomonadota</taxon>
        <taxon>Gammaproteobacteria</taxon>
        <taxon>Thiotrichales</taxon>
        <taxon>Thiotrichaceae</taxon>
        <taxon>Thiothrix</taxon>
    </lineage>
</organism>
<sequence length="264" mass="29155">MSFTFCPNEVFQDDRLSKIQLRVLLALFSFRDNKSSNTIHPKRDTLIARIGSYSTEVISRTTSQLVELGWLSKAENNGGFSRSAIYKLHVPELLLKTVTDSDTVTDSFGYSDRFSRETVTDSVNQTVTDSVRGNKQTNKQTIITNHNNIAPTTEKPARKPQAASAQVAVPSFIPAKLWENVIAHRKSKKQPVTQLALEAVADHLAHLHAAGEDLQEVVMATIRANYPDFYPVRKAPPAAQSRATAYAPVDFATVGGSHATVTRF</sequence>